<dbReference type="SMART" id="SM00014">
    <property type="entry name" value="acidPPc"/>
    <property type="match status" value="1"/>
</dbReference>
<comment type="caution">
    <text evidence="3">The sequence shown here is derived from an EMBL/GenBank/DDBJ whole genome shotgun (WGS) entry which is preliminary data.</text>
</comment>
<evidence type="ECO:0000259" key="2">
    <source>
        <dbReference type="SMART" id="SM00014"/>
    </source>
</evidence>
<protein>
    <submittedName>
        <fullName evidence="3">Bacitracin transport permease protein BCRC</fullName>
    </submittedName>
</protein>
<proteinExistence type="predicted"/>
<dbReference type="Gene3D" id="1.20.144.10">
    <property type="entry name" value="Phosphatidic acid phosphatase type 2/haloperoxidase"/>
    <property type="match status" value="1"/>
</dbReference>
<dbReference type="AlphaFoldDB" id="A0A0G1LPW6"/>
<reference evidence="3 4" key="1">
    <citation type="journal article" date="2015" name="Nature">
        <title>rRNA introns, odd ribosomes, and small enigmatic genomes across a large radiation of phyla.</title>
        <authorList>
            <person name="Brown C.T."/>
            <person name="Hug L.A."/>
            <person name="Thomas B.C."/>
            <person name="Sharon I."/>
            <person name="Castelle C.J."/>
            <person name="Singh A."/>
            <person name="Wilkins M.J."/>
            <person name="Williams K.H."/>
            <person name="Banfield J.F."/>
        </authorList>
    </citation>
    <scope>NUCLEOTIDE SEQUENCE [LARGE SCALE GENOMIC DNA]</scope>
</reference>
<sequence>MNTTLFWKIYSLSGDNYWLDKFMIFSAEWLGYLLVLGIIILFVANRRKYLNLAVVSIGSAIIGRGIFVTTIRFFYEHPRPFMVFDNINKLIDHDVTSSFPSGHATFFFALAAGVYLYNKKLGVIYFVLAGLIGFARVFAGVHWPYDIVSGFVVGILSGLLIQFLITKSAFRGAIRKISFLR</sequence>
<keyword evidence="1" id="KW-0812">Transmembrane</keyword>
<name>A0A0G1LPW6_9BACT</name>
<feature type="transmembrane region" description="Helical" evidence="1">
    <location>
        <begin position="22"/>
        <end position="43"/>
    </location>
</feature>
<feature type="domain" description="Phosphatidic acid phosphatase type 2/haloperoxidase" evidence="2">
    <location>
        <begin position="54"/>
        <end position="162"/>
    </location>
</feature>
<keyword evidence="1" id="KW-1133">Transmembrane helix</keyword>
<dbReference type="EMBL" id="LCIT01000020">
    <property type="protein sequence ID" value="KKT61944.1"/>
    <property type="molecule type" value="Genomic_DNA"/>
</dbReference>
<dbReference type="SUPFAM" id="SSF48317">
    <property type="entry name" value="Acid phosphatase/Vanadium-dependent haloperoxidase"/>
    <property type="match status" value="1"/>
</dbReference>
<feature type="transmembrane region" description="Helical" evidence="1">
    <location>
        <begin position="50"/>
        <end position="75"/>
    </location>
</feature>
<organism evidence="3 4">
    <name type="scientific">Candidatus Giovannonibacteria bacterium GW2011_GWA2_44_26</name>
    <dbReference type="NCBI Taxonomy" id="1618648"/>
    <lineage>
        <taxon>Bacteria</taxon>
        <taxon>Candidatus Giovannoniibacteriota</taxon>
    </lineage>
</organism>
<keyword evidence="1" id="KW-0472">Membrane</keyword>
<dbReference type="InterPro" id="IPR036938">
    <property type="entry name" value="PAP2/HPO_sf"/>
</dbReference>
<feature type="transmembrane region" description="Helical" evidence="1">
    <location>
        <begin position="147"/>
        <end position="166"/>
    </location>
</feature>
<gene>
    <name evidence="3" type="ORF">UW55_C0020G0008</name>
</gene>
<dbReference type="Proteomes" id="UP000033945">
    <property type="component" value="Unassembled WGS sequence"/>
</dbReference>
<dbReference type="InterPro" id="IPR000326">
    <property type="entry name" value="PAP2/HPO"/>
</dbReference>
<evidence type="ECO:0000313" key="4">
    <source>
        <dbReference type="Proteomes" id="UP000033945"/>
    </source>
</evidence>
<evidence type="ECO:0000256" key="1">
    <source>
        <dbReference type="SAM" id="Phobius"/>
    </source>
</evidence>
<accession>A0A0G1LPW6</accession>
<evidence type="ECO:0000313" key="3">
    <source>
        <dbReference type="EMBL" id="KKT61944.1"/>
    </source>
</evidence>
<dbReference type="PANTHER" id="PTHR14969">
    <property type="entry name" value="SPHINGOSINE-1-PHOSPHATE PHOSPHOHYDROLASE"/>
    <property type="match status" value="1"/>
</dbReference>
<dbReference type="GO" id="GO:0042392">
    <property type="term" value="F:sphingosine-1-phosphate phosphatase activity"/>
    <property type="evidence" value="ECO:0007669"/>
    <property type="project" value="TreeGrafter"/>
</dbReference>
<feature type="transmembrane region" description="Helical" evidence="1">
    <location>
        <begin position="95"/>
        <end position="116"/>
    </location>
</feature>
<feature type="transmembrane region" description="Helical" evidence="1">
    <location>
        <begin position="123"/>
        <end position="141"/>
    </location>
</feature>
<dbReference type="Pfam" id="PF01569">
    <property type="entry name" value="PAP2"/>
    <property type="match status" value="1"/>
</dbReference>
<dbReference type="PANTHER" id="PTHR14969:SF13">
    <property type="entry name" value="AT30094P"/>
    <property type="match status" value="1"/>
</dbReference>